<name>A0A655C2E7_SALET</name>
<organism evidence="1 2">
    <name type="scientific">Salmonella enterica subsp. enterica serovar Bovismorbificans</name>
    <dbReference type="NCBI Taxonomy" id="58097"/>
    <lineage>
        <taxon>Bacteria</taxon>
        <taxon>Pseudomonadati</taxon>
        <taxon>Pseudomonadota</taxon>
        <taxon>Gammaproteobacteria</taxon>
        <taxon>Enterobacterales</taxon>
        <taxon>Enterobacteriaceae</taxon>
        <taxon>Salmonella</taxon>
    </lineage>
</organism>
<dbReference type="Proteomes" id="UP000041314">
    <property type="component" value="Unassembled WGS sequence"/>
</dbReference>
<dbReference type="EMBL" id="CQPA01000007">
    <property type="protein sequence ID" value="CNT93023.1"/>
    <property type="molecule type" value="Genomic_DNA"/>
</dbReference>
<sequence>MQFRHVSLFSRIYRALRQPVAQHNRRIHALHLLLAQRVIHRLCAQSRPVAIEPGIERRAIDKRIPQRRGSALLLRMA</sequence>
<evidence type="ECO:0000313" key="1">
    <source>
        <dbReference type="EMBL" id="CNT93023.1"/>
    </source>
</evidence>
<dbReference type="AlphaFoldDB" id="A0A655C2E7"/>
<evidence type="ECO:0000313" key="2">
    <source>
        <dbReference type="Proteomes" id="UP000041314"/>
    </source>
</evidence>
<reference evidence="1 2" key="1">
    <citation type="submission" date="2015-03" db="EMBL/GenBank/DDBJ databases">
        <authorList>
            <consortium name="Pathogen Informatics"/>
        </authorList>
    </citation>
    <scope>NUCLEOTIDE SEQUENCE [LARGE SCALE GENOMIC DNA]</scope>
    <source>
        <strain evidence="1 2">A1104</strain>
    </source>
</reference>
<proteinExistence type="predicted"/>
<protein>
    <submittedName>
        <fullName evidence="1">Uncharacterized protein</fullName>
    </submittedName>
</protein>
<gene>
    <name evidence="1" type="ORF">ERS008198_01465</name>
</gene>
<accession>A0A655C2E7</accession>